<feature type="transmembrane region" description="Helical" evidence="5">
    <location>
        <begin position="27"/>
        <end position="48"/>
    </location>
</feature>
<evidence type="ECO:0000313" key="6">
    <source>
        <dbReference type="EMBL" id="EPS69985.1"/>
    </source>
</evidence>
<dbReference type="Proteomes" id="UP000015453">
    <property type="component" value="Unassembled WGS sequence"/>
</dbReference>
<reference evidence="6 7" key="1">
    <citation type="journal article" date="2013" name="BMC Genomics">
        <title>The miniature genome of a carnivorous plant Genlisea aurea contains a low number of genes and short non-coding sequences.</title>
        <authorList>
            <person name="Leushkin E.V."/>
            <person name="Sutormin R.A."/>
            <person name="Nabieva E.R."/>
            <person name="Penin A.A."/>
            <person name="Kondrashov A.S."/>
            <person name="Logacheva M.D."/>
        </authorList>
    </citation>
    <scope>NUCLEOTIDE SEQUENCE [LARGE SCALE GENOMIC DNA]</scope>
</reference>
<dbReference type="AlphaFoldDB" id="S8CT19"/>
<dbReference type="CDD" id="cd02537">
    <property type="entry name" value="GT8_Glycogenin"/>
    <property type="match status" value="1"/>
</dbReference>
<keyword evidence="7" id="KW-1185">Reference proteome</keyword>
<keyword evidence="3" id="KW-0464">Manganese</keyword>
<dbReference type="GO" id="GO:0016757">
    <property type="term" value="F:glycosyltransferase activity"/>
    <property type="evidence" value="ECO:0007669"/>
    <property type="project" value="UniProtKB-KW"/>
</dbReference>
<organism evidence="6 7">
    <name type="scientific">Genlisea aurea</name>
    <dbReference type="NCBI Taxonomy" id="192259"/>
    <lineage>
        <taxon>Eukaryota</taxon>
        <taxon>Viridiplantae</taxon>
        <taxon>Streptophyta</taxon>
        <taxon>Embryophyta</taxon>
        <taxon>Tracheophyta</taxon>
        <taxon>Spermatophyta</taxon>
        <taxon>Magnoliopsida</taxon>
        <taxon>eudicotyledons</taxon>
        <taxon>Gunneridae</taxon>
        <taxon>Pentapetalae</taxon>
        <taxon>asterids</taxon>
        <taxon>lamiids</taxon>
        <taxon>Lamiales</taxon>
        <taxon>Lentibulariaceae</taxon>
        <taxon>Genlisea</taxon>
    </lineage>
</organism>
<keyword evidence="5" id="KW-0472">Membrane</keyword>
<keyword evidence="5" id="KW-1133">Transmembrane helix</keyword>
<accession>S8CT19</accession>
<comment type="similarity">
    <text evidence="4">Belongs to the glycosyltransferase 8 family.</text>
</comment>
<dbReference type="InterPro" id="IPR029044">
    <property type="entry name" value="Nucleotide-diphossugar_trans"/>
</dbReference>
<dbReference type="SUPFAM" id="SSF53448">
    <property type="entry name" value="Nucleotide-diphospho-sugar transferases"/>
    <property type="match status" value="1"/>
</dbReference>
<dbReference type="Pfam" id="PF01501">
    <property type="entry name" value="Glyco_transf_8"/>
    <property type="match status" value="1"/>
</dbReference>
<dbReference type="InterPro" id="IPR002495">
    <property type="entry name" value="Glyco_trans_8"/>
</dbReference>
<proteinExistence type="inferred from homology"/>
<gene>
    <name evidence="6" type="ORF">M569_04779</name>
</gene>
<dbReference type="EMBL" id="AUSU01001868">
    <property type="protein sequence ID" value="EPS69985.1"/>
    <property type="molecule type" value="Genomic_DNA"/>
</dbReference>
<keyword evidence="5" id="KW-0812">Transmembrane</keyword>
<keyword evidence="1" id="KW-0328">Glycosyltransferase</keyword>
<evidence type="ECO:0000256" key="5">
    <source>
        <dbReference type="SAM" id="Phobius"/>
    </source>
</evidence>
<evidence type="ECO:0000256" key="2">
    <source>
        <dbReference type="ARBA" id="ARBA00022679"/>
    </source>
</evidence>
<evidence type="ECO:0000313" key="7">
    <source>
        <dbReference type="Proteomes" id="UP000015453"/>
    </source>
</evidence>
<keyword evidence="2" id="KW-0808">Transferase</keyword>
<dbReference type="InterPro" id="IPR050587">
    <property type="entry name" value="GNT1/Glycosyltrans_8"/>
</dbReference>
<dbReference type="Gene3D" id="3.90.550.10">
    <property type="entry name" value="Spore Coat Polysaccharide Biosynthesis Protein SpsA, Chain A"/>
    <property type="match status" value="1"/>
</dbReference>
<evidence type="ECO:0000256" key="4">
    <source>
        <dbReference type="RuleBase" id="RU362027"/>
    </source>
</evidence>
<dbReference type="OrthoDB" id="2014201at2759"/>
<evidence type="ECO:0000256" key="1">
    <source>
        <dbReference type="ARBA" id="ARBA00022676"/>
    </source>
</evidence>
<comment type="caution">
    <text evidence="6">The sequence shown here is derived from an EMBL/GenBank/DDBJ whole genome shotgun (WGS) entry which is preliminary data.</text>
</comment>
<dbReference type="PANTHER" id="PTHR11183">
    <property type="entry name" value="GLYCOGENIN SUBFAMILY MEMBER"/>
    <property type="match status" value="1"/>
</dbReference>
<protein>
    <recommendedName>
        <fullName evidence="4">Hexosyltransferase</fullName>
        <ecNumber evidence="4">2.4.1.-</ecNumber>
    </recommendedName>
</protein>
<name>S8CT19_9LAMI</name>
<sequence length="552" mass="63908">MEVGNGFFVHHLVEAIAMAVSAKWEHLIFPFTVLSVSLLFLITNYLFFTVNYSRQPLQEEDLSGWKYPEWFESKHDETAAVPRRSSKWFQVVKRELGSDRIDIGVLNGDSTMNGDEEVHGNAKFVTVEFSPVRCGDDMIRWSDLAPERINKSSKCPAIPMPKFEEYPSLDVVLFWGSSSSSSSCKNGGTRDVYRLQVNLVMANLLARNGKMGSRPLYAVFFDLKPMWEIFKCDELVWNDGNAWIYKPDMNRIRELVQLPVGSCQFVPPFSSGDEESSFPLLPSDSSKEEAYVTVLHSSEDYVCGAIVLAQSIIFTNSSRDLVLLADDAISPDSIRALKLSGWKTMRIQRMRSPFSRNNAYNEWNYSKLRMWRLIRYKKLLFIDADLIVNRNCDGFFAYPQLTAAGNYQKHLFNSGLMVVEPSECTYRDLVREMMVVESYNGGDQGFLNEMFWWWHRLPAESNYLKVFVDPSDRLHWVNKDTVYAVHYTGLKPWKCLRDEDCNWDFDEFHRYASHSAQRLWINVFRKMPRALRDFCSAKKYENLTTTTTIESI</sequence>
<evidence type="ECO:0000256" key="3">
    <source>
        <dbReference type="ARBA" id="ARBA00023211"/>
    </source>
</evidence>
<dbReference type="EC" id="2.4.1.-" evidence="4"/>